<dbReference type="PANTHER" id="PTHR43394:SF1">
    <property type="entry name" value="ATP-BINDING CASSETTE SUB-FAMILY B MEMBER 10, MITOCHONDRIAL"/>
    <property type="match status" value="1"/>
</dbReference>
<evidence type="ECO:0000256" key="4">
    <source>
        <dbReference type="ARBA" id="ARBA00023136"/>
    </source>
</evidence>
<protein>
    <submittedName>
        <fullName evidence="6">ABC transporter, ATP-binding protein</fullName>
    </submittedName>
</protein>
<dbReference type="InterPro" id="IPR017871">
    <property type="entry name" value="ABC_transporter-like_CS"/>
</dbReference>
<evidence type="ECO:0000313" key="7">
    <source>
        <dbReference type="Proteomes" id="UP000054047"/>
    </source>
</evidence>
<dbReference type="InterPro" id="IPR027417">
    <property type="entry name" value="P-loop_NTPase"/>
</dbReference>
<comment type="subcellular location">
    <subcellularLocation>
        <location evidence="1">Membrane</location>
        <topology evidence="1">Multi-pass membrane protein</topology>
    </subcellularLocation>
</comment>
<evidence type="ECO:0000256" key="3">
    <source>
        <dbReference type="ARBA" id="ARBA00022989"/>
    </source>
</evidence>
<dbReference type="PROSITE" id="PS00211">
    <property type="entry name" value="ABC_TRANSPORTER_1"/>
    <property type="match status" value="1"/>
</dbReference>
<dbReference type="GO" id="GO:0015421">
    <property type="term" value="F:ABC-type oligopeptide transporter activity"/>
    <property type="evidence" value="ECO:0007669"/>
    <property type="project" value="TreeGrafter"/>
</dbReference>
<dbReference type="PANTHER" id="PTHR43394">
    <property type="entry name" value="ATP-DEPENDENT PERMEASE MDL1, MITOCHONDRIAL"/>
    <property type="match status" value="1"/>
</dbReference>
<keyword evidence="7" id="KW-1185">Reference proteome</keyword>
<dbReference type="InterPro" id="IPR039421">
    <property type="entry name" value="Type_1_exporter"/>
</dbReference>
<organism evidence="6 7">
    <name type="scientific">Ancylostoma duodenale</name>
    <dbReference type="NCBI Taxonomy" id="51022"/>
    <lineage>
        <taxon>Eukaryota</taxon>
        <taxon>Metazoa</taxon>
        <taxon>Ecdysozoa</taxon>
        <taxon>Nematoda</taxon>
        <taxon>Chromadorea</taxon>
        <taxon>Rhabditida</taxon>
        <taxon>Rhabditina</taxon>
        <taxon>Rhabditomorpha</taxon>
        <taxon>Strongyloidea</taxon>
        <taxon>Ancylostomatidae</taxon>
        <taxon>Ancylostomatinae</taxon>
        <taxon>Ancylostoma</taxon>
    </lineage>
</organism>
<dbReference type="GO" id="GO:0090374">
    <property type="term" value="P:oligopeptide export from mitochondrion"/>
    <property type="evidence" value="ECO:0007669"/>
    <property type="project" value="TreeGrafter"/>
</dbReference>
<proteinExistence type="predicted"/>
<dbReference type="PROSITE" id="PS50893">
    <property type="entry name" value="ABC_TRANSPORTER_2"/>
    <property type="match status" value="1"/>
</dbReference>
<name>A0A0C2CEX7_9BILA</name>
<evidence type="ECO:0000313" key="6">
    <source>
        <dbReference type="EMBL" id="KIH54878.1"/>
    </source>
</evidence>
<sequence length="212" mass="24131">MQSVFEYMHRKPAMPFDGEQRPIVQGTICFEDVYFTYPSRPNNPVLKSVHDPPVEWALFQGLNLTIKAGTTVALHMYEPDSGSITIDGIPIQNVDHEYYHERVSLVAQEPILYNGTVRENILYGCDWATEEDMLEAARKANVHNFVMELEKDYDTQCGDRGVQMSGGQKQRIAIARAMVRNPCVLILDEATSALDVESEAQVQEAINRYIFW</sequence>
<dbReference type="AlphaFoldDB" id="A0A0C2CEX7"/>
<dbReference type="Proteomes" id="UP000054047">
    <property type="component" value="Unassembled WGS sequence"/>
</dbReference>
<keyword evidence="3" id="KW-1133">Transmembrane helix</keyword>
<dbReference type="EMBL" id="KN738300">
    <property type="protein sequence ID" value="KIH54878.1"/>
    <property type="molecule type" value="Genomic_DNA"/>
</dbReference>
<evidence type="ECO:0000259" key="5">
    <source>
        <dbReference type="PROSITE" id="PS50893"/>
    </source>
</evidence>
<evidence type="ECO:0000256" key="2">
    <source>
        <dbReference type="ARBA" id="ARBA00022692"/>
    </source>
</evidence>
<dbReference type="Pfam" id="PF00005">
    <property type="entry name" value="ABC_tran"/>
    <property type="match status" value="1"/>
</dbReference>
<evidence type="ECO:0000256" key="1">
    <source>
        <dbReference type="ARBA" id="ARBA00004141"/>
    </source>
</evidence>
<keyword evidence="6" id="KW-0067">ATP-binding</keyword>
<dbReference type="GO" id="GO:0016887">
    <property type="term" value="F:ATP hydrolysis activity"/>
    <property type="evidence" value="ECO:0007669"/>
    <property type="project" value="InterPro"/>
</dbReference>
<dbReference type="Gene3D" id="1.20.1560.10">
    <property type="entry name" value="ABC transporter type 1, transmembrane domain"/>
    <property type="match status" value="1"/>
</dbReference>
<dbReference type="GO" id="GO:0005524">
    <property type="term" value="F:ATP binding"/>
    <property type="evidence" value="ECO:0007669"/>
    <property type="project" value="UniProtKB-KW"/>
</dbReference>
<dbReference type="Gene3D" id="3.40.50.300">
    <property type="entry name" value="P-loop containing nucleotide triphosphate hydrolases"/>
    <property type="match status" value="1"/>
</dbReference>
<feature type="domain" description="ABC transporter" evidence="5">
    <location>
        <begin position="28"/>
        <end position="212"/>
    </location>
</feature>
<keyword evidence="2" id="KW-0812">Transmembrane</keyword>
<dbReference type="InterPro" id="IPR036640">
    <property type="entry name" value="ABC1_TM_sf"/>
</dbReference>
<dbReference type="InterPro" id="IPR003439">
    <property type="entry name" value="ABC_transporter-like_ATP-bd"/>
</dbReference>
<reference evidence="6 7" key="1">
    <citation type="submission" date="2013-12" db="EMBL/GenBank/DDBJ databases">
        <title>Draft genome of the parsitic nematode Ancylostoma duodenale.</title>
        <authorList>
            <person name="Mitreva M."/>
        </authorList>
    </citation>
    <scope>NUCLEOTIDE SEQUENCE [LARGE SCALE GENOMIC DNA]</scope>
    <source>
        <strain evidence="6 7">Zhejiang</strain>
    </source>
</reference>
<dbReference type="OrthoDB" id="5848033at2759"/>
<gene>
    <name evidence="6" type="ORF">ANCDUO_14974</name>
</gene>
<dbReference type="GO" id="GO:0005743">
    <property type="term" value="C:mitochondrial inner membrane"/>
    <property type="evidence" value="ECO:0007669"/>
    <property type="project" value="TreeGrafter"/>
</dbReference>
<dbReference type="SUPFAM" id="SSF52540">
    <property type="entry name" value="P-loop containing nucleoside triphosphate hydrolases"/>
    <property type="match status" value="1"/>
</dbReference>
<keyword evidence="4" id="KW-0472">Membrane</keyword>
<accession>A0A0C2CEX7</accession>
<keyword evidence="6" id="KW-0547">Nucleotide-binding</keyword>